<accession>F3L2Z4</accession>
<reference evidence="1 2" key="1">
    <citation type="journal article" date="2011" name="J. Bacteriol.">
        <title>Genome sequence of strain IMCC3088, a proteorhodopsin-containing marine bacterium belonging to the OM60/NOR5 clade.</title>
        <authorList>
            <person name="Jang Y."/>
            <person name="Oh H.M."/>
            <person name="Kang I."/>
            <person name="Lee K."/>
            <person name="Yang S.J."/>
            <person name="Cho J.C."/>
        </authorList>
    </citation>
    <scope>NUCLEOTIDE SEQUENCE [LARGE SCALE GENOMIC DNA]</scope>
    <source>
        <strain evidence="1 2">IMCC3088</strain>
    </source>
</reference>
<evidence type="ECO:0000313" key="1">
    <source>
        <dbReference type="EMBL" id="EGG29289.1"/>
    </source>
</evidence>
<dbReference type="STRING" id="2518989.IMCC3088_1918"/>
<protein>
    <submittedName>
        <fullName evidence="1">Uncharacterized protein</fullName>
    </submittedName>
</protein>
<comment type="caution">
    <text evidence="1">The sequence shown here is derived from an EMBL/GenBank/DDBJ whole genome shotgun (WGS) entry which is preliminary data.</text>
</comment>
<dbReference type="EMBL" id="AEIG01000057">
    <property type="protein sequence ID" value="EGG29289.1"/>
    <property type="molecule type" value="Genomic_DNA"/>
</dbReference>
<gene>
    <name evidence="1" type="ORF">IMCC3088_1918</name>
</gene>
<proteinExistence type="predicted"/>
<dbReference type="AlphaFoldDB" id="F3L2Z4"/>
<organism evidence="1 2">
    <name type="scientific">Aequoribacter fuscus</name>
    <dbReference type="NCBI Taxonomy" id="2518989"/>
    <lineage>
        <taxon>Bacteria</taxon>
        <taxon>Pseudomonadati</taxon>
        <taxon>Pseudomonadota</taxon>
        <taxon>Gammaproteobacteria</taxon>
        <taxon>Cellvibrionales</taxon>
        <taxon>Halieaceae</taxon>
        <taxon>Aequoribacter</taxon>
    </lineage>
</organism>
<sequence>MSPLFELCGRFFSRILQSFLICYKCLICIDYFDVFAFDWCVMRPSLHLFGAMMDTLVP</sequence>
<dbReference type="Proteomes" id="UP000005615">
    <property type="component" value="Unassembled WGS sequence"/>
</dbReference>
<evidence type="ECO:0000313" key="2">
    <source>
        <dbReference type="Proteomes" id="UP000005615"/>
    </source>
</evidence>
<keyword evidence="2" id="KW-1185">Reference proteome</keyword>
<name>F3L2Z4_9GAMM</name>